<feature type="transmembrane region" description="Helical" evidence="15">
    <location>
        <begin position="188"/>
        <end position="213"/>
    </location>
</feature>
<organism evidence="17 18">
    <name type="scientific">Patiria miniata</name>
    <name type="common">Bat star</name>
    <name type="synonym">Asterina miniata</name>
    <dbReference type="NCBI Taxonomy" id="46514"/>
    <lineage>
        <taxon>Eukaryota</taxon>
        <taxon>Metazoa</taxon>
        <taxon>Echinodermata</taxon>
        <taxon>Eleutherozoa</taxon>
        <taxon>Asterozoa</taxon>
        <taxon>Asteroidea</taxon>
        <taxon>Valvatacea</taxon>
        <taxon>Valvatida</taxon>
        <taxon>Asterinidae</taxon>
        <taxon>Patiria</taxon>
    </lineage>
</organism>
<dbReference type="FunFam" id="1.20.1070.10:FF:000165">
    <property type="entry name" value="Probable G-protein coupled receptor 19"/>
    <property type="match status" value="1"/>
</dbReference>
<keyword evidence="4 14" id="KW-0812">Transmembrane</keyword>
<evidence type="ECO:0000256" key="7">
    <source>
        <dbReference type="ARBA" id="ARBA00023136"/>
    </source>
</evidence>
<comment type="function">
    <text evidence="13">G-protein coupled receptor that plays a role in the regulation of circadian rhythms and energy metabolism. Participates in maintaining proper circadian gene expression in the suprachiasmatic nucleus (SCN), the locus of the master circadian clock in the brain. May function as a coordinator of aging-associated metabolic dysfunction, stress response, DNA integrity management, and eventual senescence. Upon binding to adropin, modulates mitochondrial energy metabolism via the p44/42-PDK4 signaling pathway, influencing pyruvate dehydrogenase activity.</text>
</comment>
<dbReference type="Proteomes" id="UP000887568">
    <property type="component" value="Unplaced"/>
</dbReference>
<comment type="subcellular location">
    <subcellularLocation>
        <location evidence="1">Cell membrane</location>
        <topology evidence="1">Multi-pass membrane protein</topology>
    </subcellularLocation>
</comment>
<dbReference type="PANTHER" id="PTHR24241">
    <property type="entry name" value="NEUROPEPTIDE RECEPTOR-RELATED G-PROTEIN COUPLED RECEPTOR"/>
    <property type="match status" value="1"/>
</dbReference>
<sequence length="385" mass="43809">MLPTNSTPVVSTAGPTTPINPNAQETWQIALQVLTAAIMWLMAVFGNCLVILVVKRSRRLQSTTNYFVVSLALADLLVALFCLPMVLIRVISQEWLLGNMLCKVVRFTQYMTPSMTVLVLVGICVDRFYTILYPLSFKITRGKAKKIILVSWFLAIVLSCPTFYFFEVNQSLPYPFCNTYIAYSPGGIMYTAFVMFVEYLLPLLIVFVIYARVVRHIWRVGIRAGRALQRTTNAVPRTKVKTVKMLMIVSTVYFALWGPFFIAQLWFAASADYTPIPELYIATVWIAFGSSASNPIIYSYYNPNFRRGCRELFCMSTMKCYRSNTYAITTSTRFAKRNHVGVAPMVNYSAERMRPPSPYRTFDRDMNGDKKLAWPLPTAGQSTYL</sequence>
<dbReference type="GeneID" id="119721171"/>
<dbReference type="Pfam" id="PF00001">
    <property type="entry name" value="7tm_1"/>
    <property type="match status" value="1"/>
</dbReference>
<keyword evidence="10" id="KW-0325">Glycoprotein</keyword>
<keyword evidence="8" id="KW-1015">Disulfide bond</keyword>
<dbReference type="GO" id="GO:0004983">
    <property type="term" value="F:neuropeptide Y receptor activity"/>
    <property type="evidence" value="ECO:0007669"/>
    <property type="project" value="InterPro"/>
</dbReference>
<evidence type="ECO:0000256" key="11">
    <source>
        <dbReference type="ARBA" id="ARBA00023224"/>
    </source>
</evidence>
<dbReference type="RefSeq" id="XP_038046993.1">
    <property type="nucleotide sequence ID" value="XM_038191065.1"/>
</dbReference>
<keyword evidence="18" id="KW-1185">Reference proteome</keyword>
<dbReference type="Gene3D" id="1.20.1070.10">
    <property type="entry name" value="Rhodopsin 7-helix transmembrane proteins"/>
    <property type="match status" value="1"/>
</dbReference>
<evidence type="ECO:0000256" key="2">
    <source>
        <dbReference type="ARBA" id="ARBA00010663"/>
    </source>
</evidence>
<reference evidence="17" key="1">
    <citation type="submission" date="2022-11" db="UniProtKB">
        <authorList>
            <consortium name="EnsemblMetazoa"/>
        </authorList>
    </citation>
    <scope>IDENTIFICATION</scope>
</reference>
<evidence type="ECO:0000256" key="3">
    <source>
        <dbReference type="ARBA" id="ARBA00022475"/>
    </source>
</evidence>
<evidence type="ECO:0000256" key="10">
    <source>
        <dbReference type="ARBA" id="ARBA00023180"/>
    </source>
</evidence>
<dbReference type="GO" id="GO:0005886">
    <property type="term" value="C:plasma membrane"/>
    <property type="evidence" value="ECO:0007669"/>
    <property type="project" value="UniProtKB-SubCell"/>
</dbReference>
<dbReference type="SMART" id="SM01381">
    <property type="entry name" value="7TM_GPCR_Srsx"/>
    <property type="match status" value="1"/>
</dbReference>
<dbReference type="InterPro" id="IPR017452">
    <property type="entry name" value="GPCR_Rhodpsn_7TM"/>
</dbReference>
<dbReference type="PRINTS" id="PR00237">
    <property type="entry name" value="GPCRRHODOPSN"/>
</dbReference>
<dbReference type="SUPFAM" id="SSF81321">
    <property type="entry name" value="Family A G protein-coupled receptor-like"/>
    <property type="match status" value="1"/>
</dbReference>
<dbReference type="EnsemblMetazoa" id="XM_038191065.1">
    <property type="protein sequence ID" value="XP_038046993.1"/>
    <property type="gene ID" value="LOC119721171"/>
</dbReference>
<feature type="domain" description="G-protein coupled receptors family 1 profile" evidence="16">
    <location>
        <begin position="46"/>
        <end position="298"/>
    </location>
</feature>
<dbReference type="InterPro" id="IPR000276">
    <property type="entry name" value="GPCR_Rhodpsn"/>
</dbReference>
<evidence type="ECO:0000313" key="18">
    <source>
        <dbReference type="Proteomes" id="UP000887568"/>
    </source>
</evidence>
<dbReference type="PANTHER" id="PTHR24241:SF182">
    <property type="entry name" value="G PROTEIN-COUPLED RECEPTOR 19"/>
    <property type="match status" value="1"/>
</dbReference>
<feature type="transmembrane region" description="Helical" evidence="15">
    <location>
        <begin position="147"/>
        <end position="166"/>
    </location>
</feature>
<dbReference type="OMA" id="QLWHPRE"/>
<evidence type="ECO:0000256" key="14">
    <source>
        <dbReference type="RuleBase" id="RU000688"/>
    </source>
</evidence>
<accession>A0A913Z594</accession>
<dbReference type="GO" id="GO:0005929">
    <property type="term" value="C:cilium"/>
    <property type="evidence" value="ECO:0007669"/>
    <property type="project" value="UniProtKB-ARBA"/>
</dbReference>
<keyword evidence="11 14" id="KW-0807">Transducer</keyword>
<feature type="transmembrane region" description="Helical" evidence="15">
    <location>
        <begin position="279"/>
        <end position="301"/>
    </location>
</feature>
<dbReference type="PROSITE" id="PS50262">
    <property type="entry name" value="G_PROTEIN_RECEP_F1_2"/>
    <property type="match status" value="1"/>
</dbReference>
<dbReference type="PROSITE" id="PS00237">
    <property type="entry name" value="G_PROTEIN_RECEP_F1_1"/>
    <property type="match status" value="1"/>
</dbReference>
<dbReference type="OrthoDB" id="5965754at2759"/>
<keyword evidence="9 14" id="KW-0675">Receptor</keyword>
<evidence type="ECO:0000256" key="9">
    <source>
        <dbReference type="ARBA" id="ARBA00023170"/>
    </source>
</evidence>
<dbReference type="PRINTS" id="PR01012">
    <property type="entry name" value="NRPEPTIDEYR"/>
</dbReference>
<comment type="similarity">
    <text evidence="2 14">Belongs to the G-protein coupled receptor 1 family.</text>
</comment>
<dbReference type="GO" id="GO:0042277">
    <property type="term" value="F:peptide binding"/>
    <property type="evidence" value="ECO:0007669"/>
    <property type="project" value="TreeGrafter"/>
</dbReference>
<evidence type="ECO:0000256" key="4">
    <source>
        <dbReference type="ARBA" id="ARBA00022692"/>
    </source>
</evidence>
<feature type="transmembrane region" description="Helical" evidence="15">
    <location>
        <begin position="111"/>
        <end position="135"/>
    </location>
</feature>
<evidence type="ECO:0000256" key="6">
    <source>
        <dbReference type="ARBA" id="ARBA00023040"/>
    </source>
</evidence>
<feature type="transmembrane region" description="Helical" evidence="15">
    <location>
        <begin position="246"/>
        <end position="267"/>
    </location>
</feature>
<dbReference type="GO" id="GO:0032870">
    <property type="term" value="P:cellular response to hormone stimulus"/>
    <property type="evidence" value="ECO:0007669"/>
    <property type="project" value="TreeGrafter"/>
</dbReference>
<evidence type="ECO:0000256" key="1">
    <source>
        <dbReference type="ARBA" id="ARBA00004651"/>
    </source>
</evidence>
<evidence type="ECO:0000256" key="13">
    <source>
        <dbReference type="ARBA" id="ARBA00093282"/>
    </source>
</evidence>
<keyword evidence="6 14" id="KW-0297">G-protein coupled receptor</keyword>
<feature type="transmembrane region" description="Helical" evidence="15">
    <location>
        <begin position="29"/>
        <end position="54"/>
    </location>
</feature>
<protein>
    <recommendedName>
        <fullName evidence="12">Probable G-protein coupled receptor 19</fullName>
    </recommendedName>
</protein>
<keyword evidence="7 15" id="KW-0472">Membrane</keyword>
<evidence type="ECO:0000256" key="8">
    <source>
        <dbReference type="ARBA" id="ARBA00023157"/>
    </source>
</evidence>
<feature type="transmembrane region" description="Helical" evidence="15">
    <location>
        <begin position="66"/>
        <end position="91"/>
    </location>
</feature>
<evidence type="ECO:0000256" key="12">
    <source>
        <dbReference type="ARBA" id="ARBA00067939"/>
    </source>
</evidence>
<proteinExistence type="inferred from homology"/>
<evidence type="ECO:0000256" key="15">
    <source>
        <dbReference type="SAM" id="Phobius"/>
    </source>
</evidence>
<evidence type="ECO:0000313" key="17">
    <source>
        <dbReference type="EnsemblMetazoa" id="XP_038046993.1"/>
    </source>
</evidence>
<keyword evidence="5 15" id="KW-1133">Transmembrane helix</keyword>
<evidence type="ECO:0000256" key="5">
    <source>
        <dbReference type="ARBA" id="ARBA00022989"/>
    </source>
</evidence>
<dbReference type="InterPro" id="IPR000611">
    <property type="entry name" value="NPY_rcpt"/>
</dbReference>
<keyword evidence="3" id="KW-1003">Cell membrane</keyword>
<name>A0A913Z594_PATMI</name>
<evidence type="ECO:0000259" key="16">
    <source>
        <dbReference type="PROSITE" id="PS50262"/>
    </source>
</evidence>
<dbReference type="AlphaFoldDB" id="A0A913Z594"/>